<reference evidence="5 6" key="1">
    <citation type="submission" date="2019-07" db="EMBL/GenBank/DDBJ databases">
        <title>Complete genome sequence of Comamonas sp. NLF 7-7 isolated from livestock.</title>
        <authorList>
            <person name="Kim D.H."/>
            <person name="Kim J.G."/>
        </authorList>
    </citation>
    <scope>NUCLEOTIDE SEQUENCE [LARGE SCALE GENOMIC DNA]</scope>
    <source>
        <strain evidence="5 6">NLF 7-7</strain>
    </source>
</reference>
<evidence type="ECO:0000256" key="1">
    <source>
        <dbReference type="ARBA" id="ARBA00023015"/>
    </source>
</evidence>
<dbReference type="InterPro" id="IPR009057">
    <property type="entry name" value="Homeodomain-like_sf"/>
</dbReference>
<evidence type="ECO:0000256" key="3">
    <source>
        <dbReference type="ARBA" id="ARBA00023163"/>
    </source>
</evidence>
<accession>A0A5B8RUS1</accession>
<dbReference type="InterPro" id="IPR018060">
    <property type="entry name" value="HTH_AraC"/>
</dbReference>
<gene>
    <name evidence="5" type="ORF">FOZ74_09785</name>
</gene>
<protein>
    <submittedName>
        <fullName evidence="5">Helix-turn-helix domain-containing protein</fullName>
    </submittedName>
</protein>
<dbReference type="Pfam" id="PF12833">
    <property type="entry name" value="HTH_18"/>
    <property type="match status" value="1"/>
</dbReference>
<keyword evidence="2" id="KW-0238">DNA-binding</keyword>
<sequence>MHPREIAVLAFDHISPFHLSVPCLVFEDRAWAGLPSYRLRICAGETGRRRGLRTTAGFAVQTEWTLKDAAHADVLIVPSWRDPQEPPPTAMLDAVRAAHARGATVVGLCLGAFVLAEAGVLNGHRATTHWSAVDAFARRYPQVELVPDVLYVDAGDGRLVTSAGTAAGIDCCLHLVRRWHGAEVANRVARRMVVAPHRQGGQAQYIEQPLHDAPGGDRLSELLNWTVANLAEPHTLDSLAARAAMSRRNFTRRFRELTGATVGQWLLGQRLAYAQRMLETTQQPIETIAQHAGFGSAVSLRQHFSQAYRTSPSAYRAVFTRG</sequence>
<evidence type="ECO:0000313" key="5">
    <source>
        <dbReference type="EMBL" id="QEA13296.1"/>
    </source>
</evidence>
<dbReference type="GO" id="GO:0043565">
    <property type="term" value="F:sequence-specific DNA binding"/>
    <property type="evidence" value="ECO:0007669"/>
    <property type="project" value="InterPro"/>
</dbReference>
<dbReference type="OrthoDB" id="8543772at2"/>
<feature type="domain" description="HTH araC/xylS-type" evidence="4">
    <location>
        <begin position="220"/>
        <end position="318"/>
    </location>
</feature>
<dbReference type="PANTHER" id="PTHR43130:SF3">
    <property type="entry name" value="HTH-TYPE TRANSCRIPTIONAL REGULATOR RV1931C"/>
    <property type="match status" value="1"/>
</dbReference>
<dbReference type="InterPro" id="IPR002818">
    <property type="entry name" value="DJ-1/PfpI"/>
</dbReference>
<dbReference type="Gene3D" id="3.40.50.880">
    <property type="match status" value="1"/>
</dbReference>
<dbReference type="PANTHER" id="PTHR43130">
    <property type="entry name" value="ARAC-FAMILY TRANSCRIPTIONAL REGULATOR"/>
    <property type="match status" value="1"/>
</dbReference>
<keyword evidence="1" id="KW-0805">Transcription regulation</keyword>
<dbReference type="KEGG" id="cof:FOZ74_09785"/>
<dbReference type="CDD" id="cd03137">
    <property type="entry name" value="GATase1_AraC_1"/>
    <property type="match status" value="1"/>
</dbReference>
<dbReference type="SMART" id="SM00342">
    <property type="entry name" value="HTH_ARAC"/>
    <property type="match status" value="1"/>
</dbReference>
<proteinExistence type="predicted"/>
<dbReference type="Gene3D" id="1.10.10.60">
    <property type="entry name" value="Homeodomain-like"/>
    <property type="match status" value="1"/>
</dbReference>
<dbReference type="InterPro" id="IPR018062">
    <property type="entry name" value="HTH_AraC-typ_CS"/>
</dbReference>
<dbReference type="Proteomes" id="UP000321199">
    <property type="component" value="Chromosome"/>
</dbReference>
<evidence type="ECO:0000256" key="2">
    <source>
        <dbReference type="ARBA" id="ARBA00023125"/>
    </source>
</evidence>
<dbReference type="PROSITE" id="PS00041">
    <property type="entry name" value="HTH_ARAC_FAMILY_1"/>
    <property type="match status" value="1"/>
</dbReference>
<dbReference type="RefSeq" id="WP_146912888.1">
    <property type="nucleotide sequence ID" value="NZ_CP042344.1"/>
</dbReference>
<organism evidence="5 6">
    <name type="scientific">Comamonas flocculans</name>
    <dbReference type="NCBI Taxonomy" id="2597701"/>
    <lineage>
        <taxon>Bacteria</taxon>
        <taxon>Pseudomonadati</taxon>
        <taxon>Pseudomonadota</taxon>
        <taxon>Betaproteobacteria</taxon>
        <taxon>Burkholderiales</taxon>
        <taxon>Comamonadaceae</taxon>
        <taxon>Comamonas</taxon>
    </lineage>
</organism>
<dbReference type="PROSITE" id="PS01124">
    <property type="entry name" value="HTH_ARAC_FAMILY_2"/>
    <property type="match status" value="1"/>
</dbReference>
<keyword evidence="3" id="KW-0804">Transcription</keyword>
<evidence type="ECO:0000313" key="6">
    <source>
        <dbReference type="Proteomes" id="UP000321199"/>
    </source>
</evidence>
<dbReference type="SUPFAM" id="SSF52317">
    <property type="entry name" value="Class I glutamine amidotransferase-like"/>
    <property type="match status" value="1"/>
</dbReference>
<name>A0A5B8RUS1_9BURK</name>
<dbReference type="EMBL" id="CP042344">
    <property type="protein sequence ID" value="QEA13296.1"/>
    <property type="molecule type" value="Genomic_DNA"/>
</dbReference>
<dbReference type="Pfam" id="PF01965">
    <property type="entry name" value="DJ-1_PfpI"/>
    <property type="match status" value="1"/>
</dbReference>
<dbReference type="AlphaFoldDB" id="A0A5B8RUS1"/>
<dbReference type="SUPFAM" id="SSF46689">
    <property type="entry name" value="Homeodomain-like"/>
    <property type="match status" value="2"/>
</dbReference>
<evidence type="ECO:0000259" key="4">
    <source>
        <dbReference type="PROSITE" id="PS01124"/>
    </source>
</evidence>
<dbReference type="InterPro" id="IPR052158">
    <property type="entry name" value="INH-QAR"/>
</dbReference>
<dbReference type="InterPro" id="IPR029062">
    <property type="entry name" value="Class_I_gatase-like"/>
</dbReference>
<dbReference type="GO" id="GO:0003700">
    <property type="term" value="F:DNA-binding transcription factor activity"/>
    <property type="evidence" value="ECO:0007669"/>
    <property type="project" value="InterPro"/>
</dbReference>
<keyword evidence="6" id="KW-1185">Reference proteome</keyword>